<evidence type="ECO:0000313" key="1">
    <source>
        <dbReference type="EMBL" id="CAB4849470.1"/>
    </source>
</evidence>
<dbReference type="InterPro" id="IPR046040">
    <property type="entry name" value="DUF5998"/>
</dbReference>
<dbReference type="EMBL" id="CAFBND010000087">
    <property type="protein sequence ID" value="CAB4952459.1"/>
    <property type="molecule type" value="Genomic_DNA"/>
</dbReference>
<dbReference type="Pfam" id="PF19461">
    <property type="entry name" value="DUF5998"/>
    <property type="match status" value="1"/>
</dbReference>
<accession>A0A6J7BVM8</accession>
<gene>
    <name evidence="1" type="ORF">UFOPK3268_00789</name>
    <name evidence="2" type="ORF">UFOPK3752_01746</name>
    <name evidence="3" type="ORF">UFOPK4150_01263</name>
</gene>
<organism evidence="1">
    <name type="scientific">freshwater metagenome</name>
    <dbReference type="NCBI Taxonomy" id="449393"/>
    <lineage>
        <taxon>unclassified sequences</taxon>
        <taxon>metagenomes</taxon>
        <taxon>ecological metagenomes</taxon>
    </lineage>
</organism>
<name>A0A6J7BVM8_9ZZZZ</name>
<dbReference type="EMBL" id="CAFBIZ010000086">
    <property type="protein sequence ID" value="CAB4849470.1"/>
    <property type="molecule type" value="Genomic_DNA"/>
</dbReference>
<sequence length="197" mass="20971">MTSDTAGTLAPRLRADIERSGYYPDLVSDTLDTSLAGEPVLSYVVHHEATFDHDELRRHVTVLALTPTRLIVGHTDEHAADDTSTTAYATASTEAVRLERIDSVVVTRVAADAAKYRRGTPVREVVLTIGWGAVSRIELESASCGDPECDADHGYTGTASNDDLALRVSEAADGAEVVAQTLTFAGALSQATATRTR</sequence>
<proteinExistence type="predicted"/>
<protein>
    <submittedName>
        <fullName evidence="1">Unannotated protein</fullName>
    </submittedName>
</protein>
<dbReference type="AlphaFoldDB" id="A0A6J7BVM8"/>
<evidence type="ECO:0000313" key="3">
    <source>
        <dbReference type="EMBL" id="CAB5033570.1"/>
    </source>
</evidence>
<dbReference type="EMBL" id="CAFBPU010000024">
    <property type="protein sequence ID" value="CAB5033570.1"/>
    <property type="molecule type" value="Genomic_DNA"/>
</dbReference>
<evidence type="ECO:0000313" key="2">
    <source>
        <dbReference type="EMBL" id="CAB4952459.1"/>
    </source>
</evidence>
<reference evidence="1" key="1">
    <citation type="submission" date="2020-05" db="EMBL/GenBank/DDBJ databases">
        <authorList>
            <person name="Chiriac C."/>
            <person name="Salcher M."/>
            <person name="Ghai R."/>
            <person name="Kavagutti S V."/>
        </authorList>
    </citation>
    <scope>NUCLEOTIDE SEQUENCE</scope>
</reference>